<feature type="binding site" evidence="2">
    <location>
        <position position="138"/>
    </location>
    <ligand>
        <name>ATP</name>
        <dbReference type="ChEBI" id="CHEBI:30616"/>
    </ligand>
</feature>
<name>A0A0B5FS20_9BACT</name>
<evidence type="ECO:0000256" key="2">
    <source>
        <dbReference type="PIRSR" id="PIRSR004976-51"/>
    </source>
</evidence>
<accession>A0A0B5FS20</accession>
<dbReference type="PIRSF" id="PIRSF004976">
    <property type="entry name" value="ATPase_YdaO"/>
    <property type="match status" value="1"/>
</dbReference>
<reference evidence="4 5" key="1">
    <citation type="journal article" date="2015" name="Genome Announc.">
        <title>Genomes of Geoalkalibacter ferrihydriticus Z-0531T and Geoalkalibacter subterraneus Red1T, Two Haloalkaliphilic Metal-Reducing Deltaproteobacteria.</title>
        <authorList>
            <person name="Badalamenti J.P."/>
            <person name="Krajmalnik-Brown R."/>
            <person name="Torres C.I."/>
            <person name="Bond D.R."/>
        </authorList>
    </citation>
    <scope>NUCLEOTIDE SEQUENCE [LARGE SCALE GENOMIC DNA]</scope>
    <source>
        <strain evidence="4 5">Red1</strain>
    </source>
</reference>
<feature type="binding site" evidence="2">
    <location>
        <position position="67"/>
    </location>
    <ligand>
        <name>ATP</name>
        <dbReference type="ChEBI" id="CHEBI:30616"/>
    </ligand>
</feature>
<dbReference type="PANTHER" id="PTHR43686">
    <property type="entry name" value="SULFURTRANSFERASE-RELATED"/>
    <property type="match status" value="1"/>
</dbReference>
<dbReference type="InterPro" id="IPR035107">
    <property type="entry name" value="tRNA_thiolation_TtcA_Ctu1"/>
</dbReference>
<dbReference type="KEGG" id="gsb:GSUB_14020"/>
<feature type="binding site" evidence="2">
    <location>
        <begin position="35"/>
        <end position="37"/>
    </location>
    <ligand>
        <name>ATP</name>
        <dbReference type="ChEBI" id="CHEBI:30616"/>
    </ligand>
</feature>
<dbReference type="Proteomes" id="UP000035036">
    <property type="component" value="Chromosome"/>
</dbReference>
<dbReference type="Pfam" id="PF01171">
    <property type="entry name" value="ATP_bind_3"/>
    <property type="match status" value="1"/>
</dbReference>
<evidence type="ECO:0000313" key="5">
    <source>
        <dbReference type="Proteomes" id="UP000035036"/>
    </source>
</evidence>
<keyword evidence="1" id="KW-0808">Transferase</keyword>
<sequence>MFFSNDPLFRRIKRSTGRAIGDFNLIEEGDRIAIGISGGKDSYTLLHALEALRRKAPIRYELIPVTIDAGFPGFRSDVIKGHLQEHNLDLQVEMTDCHGIIEQKLRPGTSFCAFCARLRRGALYSLADRLNCNKLALGHHLDDFIETLLLNQFYIGRLAAMSPKLLADNGRHTVIRPMVYVEESDISSFSQRYELPVVDCSCPMAGQGDLKRQRMKELVNELAAENPHLRGSILHAMGRVEPRHLLDRTLKQF</sequence>
<protein>
    <submittedName>
        <fullName evidence="4">tRNA 2-thiocytidine biosynthesis protein TtcA</fullName>
    </submittedName>
</protein>
<evidence type="ECO:0000313" key="4">
    <source>
        <dbReference type="EMBL" id="AJF07449.1"/>
    </source>
</evidence>
<feature type="binding site" evidence="2">
    <location>
        <position position="41"/>
    </location>
    <ligand>
        <name>ATP</name>
        <dbReference type="ChEBI" id="CHEBI:30616"/>
    </ligand>
</feature>
<organism evidence="4 5">
    <name type="scientific">Geoalkalibacter subterraneus</name>
    <dbReference type="NCBI Taxonomy" id="483547"/>
    <lineage>
        <taxon>Bacteria</taxon>
        <taxon>Pseudomonadati</taxon>
        <taxon>Thermodesulfobacteriota</taxon>
        <taxon>Desulfuromonadia</taxon>
        <taxon>Desulfuromonadales</taxon>
        <taxon>Geoalkalibacteraceae</taxon>
        <taxon>Geoalkalibacter</taxon>
    </lineage>
</organism>
<gene>
    <name evidence="4" type="ORF">GSUB_14020</name>
</gene>
<keyword evidence="5" id="KW-1185">Reference proteome</keyword>
<dbReference type="Gene3D" id="3.40.50.620">
    <property type="entry name" value="HUPs"/>
    <property type="match status" value="1"/>
</dbReference>
<dbReference type="EMBL" id="CP010311">
    <property type="protein sequence ID" value="AJF07449.1"/>
    <property type="molecule type" value="Genomic_DNA"/>
</dbReference>
<dbReference type="InterPro" id="IPR014729">
    <property type="entry name" value="Rossmann-like_a/b/a_fold"/>
</dbReference>
<evidence type="ECO:0000259" key="3">
    <source>
        <dbReference type="Pfam" id="PF01171"/>
    </source>
</evidence>
<dbReference type="GO" id="GO:0005524">
    <property type="term" value="F:ATP binding"/>
    <property type="evidence" value="ECO:0007669"/>
    <property type="project" value="UniProtKB-KW"/>
</dbReference>
<dbReference type="HOGENOM" id="CLU_026481_0_0_7"/>
<proteinExistence type="predicted"/>
<keyword evidence="2" id="KW-0547">Nucleotide-binding</keyword>
<keyword evidence="2" id="KW-0067">ATP-binding</keyword>
<evidence type="ECO:0000256" key="1">
    <source>
        <dbReference type="ARBA" id="ARBA00022679"/>
    </source>
</evidence>
<dbReference type="STRING" id="483547.GSUB_14020"/>
<dbReference type="SUPFAM" id="SSF52402">
    <property type="entry name" value="Adenine nucleotide alpha hydrolases-like"/>
    <property type="match status" value="1"/>
</dbReference>
<dbReference type="GO" id="GO:0008033">
    <property type="term" value="P:tRNA processing"/>
    <property type="evidence" value="ECO:0007669"/>
    <property type="project" value="InterPro"/>
</dbReference>
<dbReference type="NCBIfam" id="NF007972">
    <property type="entry name" value="PRK10696.1"/>
    <property type="match status" value="1"/>
</dbReference>
<feature type="binding site" evidence="2">
    <location>
        <position position="143"/>
    </location>
    <ligand>
        <name>ATP</name>
        <dbReference type="ChEBI" id="CHEBI:30616"/>
    </ligand>
</feature>
<dbReference type="RefSeq" id="WP_040201357.1">
    <property type="nucleotide sequence ID" value="NZ_CP010311.1"/>
</dbReference>
<dbReference type="OrthoDB" id="9801054at2"/>
<dbReference type="InterPro" id="IPR011063">
    <property type="entry name" value="TilS/TtcA_N"/>
</dbReference>
<dbReference type="CDD" id="cd24138">
    <property type="entry name" value="TtcA-like"/>
    <property type="match status" value="1"/>
</dbReference>
<dbReference type="GO" id="GO:0016740">
    <property type="term" value="F:transferase activity"/>
    <property type="evidence" value="ECO:0007669"/>
    <property type="project" value="UniProtKB-KW"/>
</dbReference>
<dbReference type="AlphaFoldDB" id="A0A0B5FS20"/>
<feature type="domain" description="tRNA(Ile)-lysidine/2-thiocytidine synthase N-terminal" evidence="3">
    <location>
        <begin position="32"/>
        <end position="197"/>
    </location>
</feature>
<dbReference type="PANTHER" id="PTHR43686:SF1">
    <property type="entry name" value="AMINOTRAN_5 DOMAIN-CONTAINING PROTEIN"/>
    <property type="match status" value="1"/>
</dbReference>